<dbReference type="InterPro" id="IPR011990">
    <property type="entry name" value="TPR-like_helical_dom_sf"/>
</dbReference>
<feature type="transmembrane region" description="Helical" evidence="3">
    <location>
        <begin position="651"/>
        <end position="672"/>
    </location>
</feature>
<keyword evidence="3" id="KW-1133">Transmembrane helix</keyword>
<dbReference type="Gene3D" id="1.25.40.10">
    <property type="entry name" value="Tetratricopeptide repeat domain"/>
    <property type="match status" value="2"/>
</dbReference>
<sequence>MHDSTPYRYDLGSFHRKISTSSPKAQEWFDRGLIWCYAFHHEESARCFERAIDEDSTCAIAYWGLAFALGPNYNKPWDLFDETELKNTLRRINEANEKAKKHAAKSTEIERALIDAVQVRVPKGLDEAAFQACNKEYAEAMKAVYEGFSSDLDIASLYADSLVCLSAWNLWDLKTGDPTPGARSLEAKTVLEKALQQESSHKHPGVLHLYIHLMEMSATPEVALVCADHLRKLTPDGGHLLHMPSHLDILVGDYRRAIDANVDACRADEKYVAEHGARNFYSFYMMHNYHSLVYAAMFAGQFKVALDAVNRMEASLPDSLLRIESPPMADWLENFASVRVHVLVRFGRWEDLIALEMPSDRNLHCVTTAMMHYGKGVAYAATGDVAKAQKERDALVEAVERIPASRICGDFPNRSNVVLQVGVAMLNGELEYRKGNYEEAFKHLETAIQRDDDLVYAEPWPWMQPTRHAYAALLMEQGRIEDAAAAYKADLGFDDTLPRARQHPNNVWALRGYHESLLTLGRRDEAGIIGQQLRIALAVADGGVHYGTGRHMDTLSGEQQYKAMRYWWLCYIAYCWAMITSKMSIGLFLLRVTVKKLHKYIIYSAMGLTVLCGLIFFFVTLFQCHPVSFFWNKSIKDGTCINVDVIIGLTFLYSAISVISDFTFAILPFFLIWGLNMSVKTRVLLIPILGMACIASVAVCVRMGYVMDFKNPDFLWATVDIAIWSDIEQGLAITAGSLATLRPLWRQISEKFGFTNSSFGPSRPSGVRTPQWNNDPNKELRKKPSLFSMTMSLLKTEKPSKSEIDEDYGMGNLAPVRLRDDLSAENEKSDKVFNSWRIKGGGKVSDEECRVGEITMETHINQKNERR</sequence>
<keyword evidence="3" id="KW-0812">Transmembrane</keyword>
<evidence type="ECO:0000259" key="4">
    <source>
        <dbReference type="Pfam" id="PF20684"/>
    </source>
</evidence>
<dbReference type="InterPro" id="IPR049326">
    <property type="entry name" value="Rhodopsin_dom_fungi"/>
</dbReference>
<dbReference type="Pfam" id="PF20684">
    <property type="entry name" value="Fung_rhodopsin"/>
    <property type="match status" value="1"/>
</dbReference>
<feature type="region of interest" description="Disordered" evidence="2">
    <location>
        <begin position="759"/>
        <end position="779"/>
    </location>
</feature>
<proteinExistence type="predicted"/>
<feature type="coiled-coil region" evidence="1">
    <location>
        <begin position="82"/>
        <end position="112"/>
    </location>
</feature>
<organism evidence="5 6">
    <name type="scientific">Alternaria atra</name>
    <dbReference type="NCBI Taxonomy" id="119953"/>
    <lineage>
        <taxon>Eukaryota</taxon>
        <taxon>Fungi</taxon>
        <taxon>Dikarya</taxon>
        <taxon>Ascomycota</taxon>
        <taxon>Pezizomycotina</taxon>
        <taxon>Dothideomycetes</taxon>
        <taxon>Pleosporomycetidae</taxon>
        <taxon>Pleosporales</taxon>
        <taxon>Pleosporineae</taxon>
        <taxon>Pleosporaceae</taxon>
        <taxon>Alternaria</taxon>
        <taxon>Alternaria sect. Ulocladioides</taxon>
    </lineage>
</organism>
<dbReference type="RefSeq" id="XP_043169978.1">
    <property type="nucleotide sequence ID" value="XM_043314043.1"/>
</dbReference>
<protein>
    <recommendedName>
        <fullName evidence="4">Rhodopsin domain-containing protein</fullName>
    </recommendedName>
</protein>
<keyword evidence="1" id="KW-0175">Coiled coil</keyword>
<evidence type="ECO:0000313" key="6">
    <source>
        <dbReference type="Proteomes" id="UP000676310"/>
    </source>
</evidence>
<evidence type="ECO:0000256" key="1">
    <source>
        <dbReference type="SAM" id="Coils"/>
    </source>
</evidence>
<feature type="transmembrane region" description="Helical" evidence="3">
    <location>
        <begin position="684"/>
        <end position="705"/>
    </location>
</feature>
<dbReference type="GeneID" id="67018310"/>
<dbReference type="SUPFAM" id="SSF48452">
    <property type="entry name" value="TPR-like"/>
    <property type="match status" value="1"/>
</dbReference>
<dbReference type="SMART" id="SM00028">
    <property type="entry name" value="TPR"/>
    <property type="match status" value="3"/>
</dbReference>
<dbReference type="EMBL" id="CAJRGZ010000019">
    <property type="protein sequence ID" value="CAG5163367.1"/>
    <property type="molecule type" value="Genomic_DNA"/>
</dbReference>
<comment type="caution">
    <text evidence="5">The sequence shown here is derived from an EMBL/GenBank/DDBJ whole genome shotgun (WGS) entry which is preliminary data.</text>
</comment>
<keyword evidence="3" id="KW-0472">Membrane</keyword>
<dbReference type="AlphaFoldDB" id="A0A8J2N6Z1"/>
<evidence type="ECO:0000256" key="2">
    <source>
        <dbReference type="SAM" id="MobiDB-lite"/>
    </source>
</evidence>
<reference evidence="5" key="1">
    <citation type="submission" date="2021-05" db="EMBL/GenBank/DDBJ databases">
        <authorList>
            <person name="Stam R."/>
        </authorList>
    </citation>
    <scope>NUCLEOTIDE SEQUENCE</scope>
    <source>
        <strain evidence="5">CS162</strain>
    </source>
</reference>
<feature type="transmembrane region" description="Helical" evidence="3">
    <location>
        <begin position="601"/>
        <end position="622"/>
    </location>
</feature>
<dbReference type="PANTHER" id="PTHR45588">
    <property type="entry name" value="TPR DOMAIN-CONTAINING PROTEIN"/>
    <property type="match status" value="1"/>
</dbReference>
<feature type="transmembrane region" description="Helical" evidence="3">
    <location>
        <begin position="566"/>
        <end position="589"/>
    </location>
</feature>
<keyword evidence="6" id="KW-1185">Reference proteome</keyword>
<dbReference type="InterPro" id="IPR019734">
    <property type="entry name" value="TPR_rpt"/>
</dbReference>
<evidence type="ECO:0000313" key="5">
    <source>
        <dbReference type="EMBL" id="CAG5163367.1"/>
    </source>
</evidence>
<feature type="domain" description="Rhodopsin" evidence="4">
    <location>
        <begin position="528"/>
        <end position="746"/>
    </location>
</feature>
<name>A0A8J2N6Z1_9PLEO</name>
<dbReference type="Proteomes" id="UP000676310">
    <property type="component" value="Unassembled WGS sequence"/>
</dbReference>
<accession>A0A8J2N6Z1</accession>
<gene>
    <name evidence="5" type="ORF">ALTATR162_LOCUS6422</name>
</gene>
<dbReference type="OrthoDB" id="414774at2759"/>
<dbReference type="PANTHER" id="PTHR45588:SF1">
    <property type="entry name" value="WW DOMAIN-CONTAINING PROTEIN"/>
    <property type="match status" value="1"/>
</dbReference>
<evidence type="ECO:0000256" key="3">
    <source>
        <dbReference type="SAM" id="Phobius"/>
    </source>
</evidence>